<evidence type="ECO:0000313" key="2">
    <source>
        <dbReference type="Proteomes" id="UP001501594"/>
    </source>
</evidence>
<dbReference type="SUPFAM" id="SSF52540">
    <property type="entry name" value="P-loop containing nucleoside triphosphate hydrolases"/>
    <property type="match status" value="1"/>
</dbReference>
<dbReference type="EMBL" id="BAABAU010000001">
    <property type="protein sequence ID" value="GAA4265988.1"/>
    <property type="molecule type" value="Genomic_DNA"/>
</dbReference>
<sequence length="373" mass="41826">MTDEREEDSLAYLTDGDREFINRVERTYLSDPGWLTAEEIKNLSSDDRAYRDWELSLWHGAFPYVVTTHVRFAGLQLGTVAAADPGPAAPLRTVSLLTGPPGTGKSTILQRRGVILMKQAAQLHRIQIERARSGRGPEPRLLRGVFRPMLHVSLLRHVTDKQLFTMLCQALPCPVTDDPSASFIRGVWACGTQAVLIDEIQYVNFDGQAGRYVHDALKAITNFGVRVILCGHGVEKMLDAVRKTEAQDAAQGQSKGRWETVTIGRMEYRTQRAREDWSKLLEVVEGRIRLAGHAPGEKILSETMADYLWVATLGYLNSLSTLVSKGLALALLTKQQRLTESILDTIQVETRSDKQRLERLAVWRAGEFNWKTS</sequence>
<dbReference type="Proteomes" id="UP001501594">
    <property type="component" value="Unassembled WGS sequence"/>
</dbReference>
<protein>
    <recommendedName>
        <fullName evidence="3">AAA+ ATPase domain-containing protein</fullName>
    </recommendedName>
</protein>
<keyword evidence="2" id="KW-1185">Reference proteome</keyword>
<accession>A0ABP8E1B5</accession>
<dbReference type="RefSeq" id="WP_344794818.1">
    <property type="nucleotide sequence ID" value="NZ_BAABAU010000001.1"/>
</dbReference>
<comment type="caution">
    <text evidence="1">The sequence shown here is derived from an EMBL/GenBank/DDBJ whole genome shotgun (WGS) entry which is preliminary data.</text>
</comment>
<proteinExistence type="predicted"/>
<gene>
    <name evidence="1" type="ORF">GCM10022256_16000</name>
</gene>
<reference evidence="2" key="1">
    <citation type="journal article" date="2019" name="Int. J. Syst. Evol. Microbiol.">
        <title>The Global Catalogue of Microorganisms (GCM) 10K type strain sequencing project: providing services to taxonomists for standard genome sequencing and annotation.</title>
        <authorList>
            <consortium name="The Broad Institute Genomics Platform"/>
            <consortium name="The Broad Institute Genome Sequencing Center for Infectious Disease"/>
            <person name="Wu L."/>
            <person name="Ma J."/>
        </authorList>
    </citation>
    <scope>NUCLEOTIDE SEQUENCE [LARGE SCALE GENOMIC DNA]</scope>
    <source>
        <strain evidence="2">JCM 17442</strain>
    </source>
</reference>
<name>A0ABP8E1B5_9MICO</name>
<evidence type="ECO:0000313" key="1">
    <source>
        <dbReference type="EMBL" id="GAA4265988.1"/>
    </source>
</evidence>
<organism evidence="1 2">
    <name type="scientific">Frondihabitans peucedani</name>
    <dbReference type="NCBI Taxonomy" id="598626"/>
    <lineage>
        <taxon>Bacteria</taxon>
        <taxon>Bacillati</taxon>
        <taxon>Actinomycetota</taxon>
        <taxon>Actinomycetes</taxon>
        <taxon>Micrococcales</taxon>
        <taxon>Microbacteriaceae</taxon>
        <taxon>Frondihabitans</taxon>
    </lineage>
</organism>
<evidence type="ECO:0008006" key="3">
    <source>
        <dbReference type="Google" id="ProtNLM"/>
    </source>
</evidence>
<dbReference type="InterPro" id="IPR027417">
    <property type="entry name" value="P-loop_NTPase"/>
</dbReference>